<organism evidence="2 3">
    <name type="scientific">Pleurodeles waltl</name>
    <name type="common">Iberian ribbed newt</name>
    <dbReference type="NCBI Taxonomy" id="8319"/>
    <lineage>
        <taxon>Eukaryota</taxon>
        <taxon>Metazoa</taxon>
        <taxon>Chordata</taxon>
        <taxon>Craniata</taxon>
        <taxon>Vertebrata</taxon>
        <taxon>Euteleostomi</taxon>
        <taxon>Amphibia</taxon>
        <taxon>Batrachia</taxon>
        <taxon>Caudata</taxon>
        <taxon>Salamandroidea</taxon>
        <taxon>Salamandridae</taxon>
        <taxon>Pleurodelinae</taxon>
        <taxon>Pleurodeles</taxon>
    </lineage>
</organism>
<dbReference type="Proteomes" id="UP001066276">
    <property type="component" value="Chromosome 3_1"/>
</dbReference>
<protein>
    <submittedName>
        <fullName evidence="2">Uncharacterized protein</fullName>
    </submittedName>
</protein>
<name>A0AAV7UGR6_PLEWA</name>
<dbReference type="EMBL" id="JANPWB010000005">
    <property type="protein sequence ID" value="KAJ1186878.1"/>
    <property type="molecule type" value="Genomic_DNA"/>
</dbReference>
<feature type="compositionally biased region" description="Basic and acidic residues" evidence="1">
    <location>
        <begin position="47"/>
        <end position="58"/>
    </location>
</feature>
<reference evidence="2" key="1">
    <citation type="journal article" date="2022" name="bioRxiv">
        <title>Sequencing and chromosome-scale assembly of the giantPleurodeles waltlgenome.</title>
        <authorList>
            <person name="Brown T."/>
            <person name="Elewa A."/>
            <person name="Iarovenko S."/>
            <person name="Subramanian E."/>
            <person name="Araus A.J."/>
            <person name="Petzold A."/>
            <person name="Susuki M."/>
            <person name="Suzuki K.-i.T."/>
            <person name="Hayashi T."/>
            <person name="Toyoda A."/>
            <person name="Oliveira C."/>
            <person name="Osipova E."/>
            <person name="Leigh N.D."/>
            <person name="Simon A."/>
            <person name="Yun M.H."/>
        </authorList>
    </citation>
    <scope>NUCLEOTIDE SEQUENCE</scope>
    <source>
        <strain evidence="2">20211129_DDA</strain>
        <tissue evidence="2">Liver</tissue>
    </source>
</reference>
<gene>
    <name evidence="2" type="ORF">NDU88_003658</name>
</gene>
<sequence length="81" mass="9315">MRSRAPEHPATTNGGLQTGRYLGDTKEEEQENMHIGNLDIWISVEKTPAERPRQRRETEQEDAEAGEERSEGTREERSHPD</sequence>
<feature type="region of interest" description="Disordered" evidence="1">
    <location>
        <begin position="1"/>
        <end position="81"/>
    </location>
</feature>
<dbReference type="AlphaFoldDB" id="A0AAV7UGR6"/>
<evidence type="ECO:0000313" key="2">
    <source>
        <dbReference type="EMBL" id="KAJ1186878.1"/>
    </source>
</evidence>
<evidence type="ECO:0000256" key="1">
    <source>
        <dbReference type="SAM" id="MobiDB-lite"/>
    </source>
</evidence>
<evidence type="ECO:0000313" key="3">
    <source>
        <dbReference type="Proteomes" id="UP001066276"/>
    </source>
</evidence>
<accession>A0AAV7UGR6</accession>
<keyword evidence="3" id="KW-1185">Reference proteome</keyword>
<feature type="compositionally biased region" description="Basic and acidic residues" evidence="1">
    <location>
        <begin position="66"/>
        <end position="81"/>
    </location>
</feature>
<comment type="caution">
    <text evidence="2">The sequence shown here is derived from an EMBL/GenBank/DDBJ whole genome shotgun (WGS) entry which is preliminary data.</text>
</comment>
<proteinExistence type="predicted"/>